<dbReference type="PRINTS" id="PR00301">
    <property type="entry name" value="HEATSHOCK70"/>
</dbReference>
<proteinExistence type="inferred from homology"/>
<name>A0A3P3Q4D5_9FIRM</name>
<gene>
    <name evidence="12" type="ORF">EHW90_02300</name>
</gene>
<dbReference type="Pfam" id="PF00012">
    <property type="entry name" value="HSP70"/>
    <property type="match status" value="2"/>
</dbReference>
<sequence>MNDLCVGIDLGTTNSVLATINEKPNGDIVSKVVEISRAVDMYNAVSGEAKLTTMKKPTLPSCVYYRQEKNYEPLVGDFAKMQYPLRPHLVAKSIKSQMGRSVAEGLSPDIPDKTPAQISSRILKHLLREASKVYRLDIKDAVITVPANFDSAMCKATRDAAELAGIKVKNDDGTERAVLLSEPNAVIYDLINQIHNGEISSHILDLSEKKRVLVFDLGGGTLDITMHEIKRREDNKEILKVDEIATNRYTLLGGDDFDEVIAGAMYERYLKQYGSHPDVVNKLKKETKVIMPQLLVYAEHLKLELNERCGDDYDSGWDDPDEDIEISTGGNMGGIGYSYDDTFTQKEVEDILSVFMGADLKYEDYKRIESIKNTKNIIYPILDVLKKATEKLNVDDISVDAVIVNGGMSKFYMVTDRLKEFFGFEPIVALDPDQAVARGAAVYHYYLNKYDEMKDDMRMLGNEASSVSSVQSKNNTMRTMPQVAIEWGDNILNDCLYLGVKNGAVHEIIPTGAKLPYLSDTMNGFRVEPGQNLIAVPIKSKNLDGTYRTIANGNITFNQKYYNGAYVAFKIHMGKNKVISMKAWTSKDLAGKSKLEEGYTEITIDSSEQSGAKSKIMAPTGSKLQPKDEINNLLQLCQNYEKCRNKLEKVNLAKRIFTCGTSICNASNKDEFAEVILDALKNVTLEEARKRLFVIARKIGNSWSDDEKRKLSKLCMSQISAEISGFSITGGPKISTNIQAIYTLGICGSMDQLSKLSALHSNSRYLQACLYTHAKTRSDLQWIQDEFEADAKKSLKLAGNNIQFSAYAIGIALRKSDSGTEILSSSARGKIVKNMCNIIISGKLSEEALTSCILAIGWICDSRAKASDIDDTITDYALKTVRDIKYVYSPSTVMKDEKMIDIVTKMINGDSLDSYEEKFLLTKLNI</sequence>
<dbReference type="AlphaFoldDB" id="A0A3P3Q4D5"/>
<evidence type="ECO:0000256" key="3">
    <source>
        <dbReference type="ARBA" id="ARBA00014415"/>
    </source>
</evidence>
<keyword evidence="5" id="KW-0547">Nucleotide-binding</keyword>
<reference evidence="12 13" key="1">
    <citation type="submission" date="2018-11" db="EMBL/GenBank/DDBJ databases">
        <title>Genome sequencing of Lachnoanaerobaculum orale DSM 24553T.</title>
        <authorList>
            <person name="Kook J.-K."/>
            <person name="Park S.-N."/>
            <person name="Lim Y.K."/>
        </authorList>
    </citation>
    <scope>NUCLEOTIDE SEQUENCE [LARGE SCALE GENOMIC DNA]</scope>
    <source>
        <strain evidence="12 13">DSM 24553</strain>
    </source>
</reference>
<comment type="caution">
    <text evidence="12">The sequence shown here is derived from an EMBL/GenBank/DDBJ whole genome shotgun (WGS) entry which is preliminary data.</text>
</comment>
<evidence type="ECO:0000256" key="11">
    <source>
        <dbReference type="ARBA" id="ARBA00033103"/>
    </source>
</evidence>
<evidence type="ECO:0000256" key="2">
    <source>
        <dbReference type="ARBA" id="ARBA00007381"/>
    </source>
</evidence>
<evidence type="ECO:0000256" key="10">
    <source>
        <dbReference type="ARBA" id="ARBA00030945"/>
    </source>
</evidence>
<evidence type="ECO:0000256" key="9">
    <source>
        <dbReference type="ARBA" id="ARBA00030019"/>
    </source>
</evidence>
<accession>A0A3P3Q4D5</accession>
<keyword evidence="13" id="KW-1185">Reference proteome</keyword>
<dbReference type="InterPro" id="IPR018181">
    <property type="entry name" value="Heat_shock_70_CS"/>
</dbReference>
<keyword evidence="6" id="KW-0067">ATP-binding</keyword>
<evidence type="ECO:0000313" key="13">
    <source>
        <dbReference type="Proteomes" id="UP000276982"/>
    </source>
</evidence>
<dbReference type="SUPFAM" id="SSF53067">
    <property type="entry name" value="Actin-like ATPase domain"/>
    <property type="match status" value="2"/>
</dbReference>
<evidence type="ECO:0000256" key="4">
    <source>
        <dbReference type="ARBA" id="ARBA00017249"/>
    </source>
</evidence>
<dbReference type="PANTHER" id="PTHR19375">
    <property type="entry name" value="HEAT SHOCK PROTEIN 70KDA"/>
    <property type="match status" value="1"/>
</dbReference>
<keyword evidence="8" id="KW-0143">Chaperone</keyword>
<evidence type="ECO:0000256" key="5">
    <source>
        <dbReference type="ARBA" id="ARBA00022741"/>
    </source>
</evidence>
<comment type="similarity">
    <text evidence="2">Belongs to the heat shock protein 70 family.</text>
</comment>
<evidence type="ECO:0000313" key="12">
    <source>
        <dbReference type="EMBL" id="RRJ15894.1"/>
    </source>
</evidence>
<comment type="function">
    <text evidence="1">Acts as a chaperone.</text>
</comment>
<dbReference type="RefSeq" id="WP_124950930.1">
    <property type="nucleotide sequence ID" value="NZ_RRCM01000001.1"/>
</dbReference>
<evidence type="ECO:0000256" key="6">
    <source>
        <dbReference type="ARBA" id="ARBA00022840"/>
    </source>
</evidence>
<dbReference type="InterPro" id="IPR043129">
    <property type="entry name" value="ATPase_NBD"/>
</dbReference>
<dbReference type="EMBL" id="RRCM01000001">
    <property type="protein sequence ID" value="RRJ15894.1"/>
    <property type="molecule type" value="Genomic_DNA"/>
</dbReference>
<dbReference type="GO" id="GO:0005524">
    <property type="term" value="F:ATP binding"/>
    <property type="evidence" value="ECO:0007669"/>
    <property type="project" value="UniProtKB-KW"/>
</dbReference>
<dbReference type="InterPro" id="IPR013126">
    <property type="entry name" value="Hsp_70_fam"/>
</dbReference>
<keyword evidence="7" id="KW-0346">Stress response</keyword>
<evidence type="ECO:0000256" key="7">
    <source>
        <dbReference type="ARBA" id="ARBA00023016"/>
    </source>
</evidence>
<organism evidence="12 13">
    <name type="scientific">Lachnoanaerobaculum orale</name>
    <dbReference type="NCBI Taxonomy" id="979627"/>
    <lineage>
        <taxon>Bacteria</taxon>
        <taxon>Bacillati</taxon>
        <taxon>Bacillota</taxon>
        <taxon>Clostridia</taxon>
        <taxon>Lachnospirales</taxon>
        <taxon>Lachnospiraceae</taxon>
        <taxon>Lachnoanaerobaculum</taxon>
    </lineage>
</organism>
<evidence type="ECO:0000256" key="1">
    <source>
        <dbReference type="ARBA" id="ARBA00002290"/>
    </source>
</evidence>
<dbReference type="Proteomes" id="UP000276982">
    <property type="component" value="Unassembled WGS sequence"/>
</dbReference>
<dbReference type="Gene3D" id="3.90.640.10">
    <property type="entry name" value="Actin, Chain A, domain 4"/>
    <property type="match status" value="1"/>
</dbReference>
<dbReference type="Gene3D" id="3.30.420.40">
    <property type="match status" value="2"/>
</dbReference>
<protein>
    <recommendedName>
        <fullName evidence="3">Chaperone protein DnaK</fullName>
    </recommendedName>
    <alternativeName>
        <fullName evidence="4">Chaperone protein dnaK</fullName>
    </alternativeName>
    <alternativeName>
        <fullName evidence="11">HSP70</fullName>
    </alternativeName>
    <alternativeName>
        <fullName evidence="10">Heat shock 70 kDa protein</fullName>
    </alternativeName>
    <alternativeName>
        <fullName evidence="9">Heat shock protein 70</fullName>
    </alternativeName>
</protein>
<evidence type="ECO:0000256" key="8">
    <source>
        <dbReference type="ARBA" id="ARBA00023186"/>
    </source>
</evidence>
<dbReference type="PROSITE" id="PS00297">
    <property type="entry name" value="HSP70_1"/>
    <property type="match status" value="1"/>
</dbReference>
<dbReference type="GO" id="GO:0140662">
    <property type="term" value="F:ATP-dependent protein folding chaperone"/>
    <property type="evidence" value="ECO:0007669"/>
    <property type="project" value="InterPro"/>
</dbReference>